<dbReference type="Pfam" id="PF07690">
    <property type="entry name" value="MFS_1"/>
    <property type="match status" value="1"/>
</dbReference>
<dbReference type="OrthoDB" id="434648at2759"/>
<dbReference type="PANTHER" id="PTHR43585">
    <property type="entry name" value="FUMIPYRROLE BIOSYNTHESIS PROTEIN C"/>
    <property type="match status" value="1"/>
</dbReference>
<keyword evidence="3 4" id="KW-0067">ATP-binding</keyword>
<feature type="transmembrane region" description="Helical" evidence="5">
    <location>
        <begin position="150"/>
        <end position="169"/>
    </location>
</feature>
<protein>
    <submittedName>
        <fullName evidence="8">DdaF protein</fullName>
    </submittedName>
</protein>
<dbReference type="Gene3D" id="3.30.470.20">
    <property type="entry name" value="ATP-grasp fold, B domain"/>
    <property type="match status" value="1"/>
</dbReference>
<keyword evidence="5" id="KW-1133">Transmembrane helix</keyword>
<feature type="transmembrane region" description="Helical" evidence="5">
    <location>
        <begin position="360"/>
        <end position="382"/>
    </location>
</feature>
<comment type="caution">
    <text evidence="8">The sequence shown here is derived from an EMBL/GenBank/DDBJ whole genome shotgun (WGS) entry which is preliminary data.</text>
</comment>
<dbReference type="InterPro" id="IPR003806">
    <property type="entry name" value="ATP-grasp_PylC-type"/>
</dbReference>
<keyword evidence="5" id="KW-0812">Transmembrane</keyword>
<evidence type="ECO:0000256" key="5">
    <source>
        <dbReference type="SAM" id="Phobius"/>
    </source>
</evidence>
<evidence type="ECO:0000256" key="4">
    <source>
        <dbReference type="PROSITE-ProRule" id="PRU00409"/>
    </source>
</evidence>
<feature type="transmembrane region" description="Helical" evidence="5">
    <location>
        <begin position="189"/>
        <end position="208"/>
    </location>
</feature>
<proteinExistence type="predicted"/>
<gene>
    <name evidence="8" type="primary">ddaF</name>
    <name evidence="8" type="ORF">SNEC2469_LOCUS26092</name>
</gene>
<feature type="transmembrane region" description="Helical" evidence="5">
    <location>
        <begin position="107"/>
        <end position="129"/>
    </location>
</feature>
<dbReference type="Gene3D" id="1.20.1250.20">
    <property type="entry name" value="MFS general substrate transporter like domains"/>
    <property type="match status" value="2"/>
</dbReference>
<feature type="transmembrane region" description="Helical" evidence="5">
    <location>
        <begin position="389"/>
        <end position="410"/>
    </location>
</feature>
<keyword evidence="2 4" id="KW-0547">Nucleotide-binding</keyword>
<keyword evidence="1" id="KW-0436">Ligase</keyword>
<evidence type="ECO:0000313" key="9">
    <source>
        <dbReference type="Proteomes" id="UP000601435"/>
    </source>
</evidence>
<evidence type="ECO:0000256" key="3">
    <source>
        <dbReference type="ARBA" id="ARBA00022840"/>
    </source>
</evidence>
<keyword evidence="6" id="KW-0732">Signal</keyword>
<dbReference type="SUPFAM" id="SSF56059">
    <property type="entry name" value="Glutathione synthetase ATP-binding domain-like"/>
    <property type="match status" value="1"/>
</dbReference>
<feature type="transmembrane region" description="Helical" evidence="5">
    <location>
        <begin position="229"/>
        <end position="252"/>
    </location>
</feature>
<keyword evidence="9" id="KW-1185">Reference proteome</keyword>
<feature type="signal peptide" evidence="6">
    <location>
        <begin position="1"/>
        <end position="22"/>
    </location>
</feature>
<dbReference type="PROSITE" id="PS50975">
    <property type="entry name" value="ATP_GRASP"/>
    <property type="match status" value="1"/>
</dbReference>
<evidence type="ECO:0000256" key="1">
    <source>
        <dbReference type="ARBA" id="ARBA00022598"/>
    </source>
</evidence>
<evidence type="ECO:0000259" key="7">
    <source>
        <dbReference type="PROSITE" id="PS50975"/>
    </source>
</evidence>
<dbReference type="InterPro" id="IPR011701">
    <property type="entry name" value="MFS"/>
</dbReference>
<organism evidence="8 9">
    <name type="scientific">Symbiodinium necroappetens</name>
    <dbReference type="NCBI Taxonomy" id="1628268"/>
    <lineage>
        <taxon>Eukaryota</taxon>
        <taxon>Sar</taxon>
        <taxon>Alveolata</taxon>
        <taxon>Dinophyceae</taxon>
        <taxon>Suessiales</taxon>
        <taxon>Symbiodiniaceae</taxon>
        <taxon>Symbiodinium</taxon>
    </lineage>
</organism>
<keyword evidence="5" id="KW-0472">Membrane</keyword>
<dbReference type="InterPro" id="IPR052032">
    <property type="entry name" value="ATP-dep_AA_Ligase"/>
</dbReference>
<feature type="chain" id="PRO_5032701791" evidence="6">
    <location>
        <begin position="23"/>
        <end position="866"/>
    </location>
</feature>
<dbReference type="EMBL" id="CAJNJA010052471">
    <property type="protein sequence ID" value="CAE7846851.1"/>
    <property type="molecule type" value="Genomic_DNA"/>
</dbReference>
<reference evidence="8" key="1">
    <citation type="submission" date="2021-02" db="EMBL/GenBank/DDBJ databases">
        <authorList>
            <person name="Dougan E. K."/>
            <person name="Rhodes N."/>
            <person name="Thang M."/>
            <person name="Chan C."/>
        </authorList>
    </citation>
    <scope>NUCLEOTIDE SEQUENCE</scope>
</reference>
<feature type="transmembrane region" description="Helical" evidence="5">
    <location>
        <begin position="323"/>
        <end position="348"/>
    </location>
</feature>
<evidence type="ECO:0000256" key="2">
    <source>
        <dbReference type="ARBA" id="ARBA00022741"/>
    </source>
</evidence>
<dbReference type="AlphaFoldDB" id="A0A812ZZK3"/>
<dbReference type="PANTHER" id="PTHR43585:SF2">
    <property type="entry name" value="ATP-GRASP ENZYME FSQD"/>
    <property type="match status" value="1"/>
</dbReference>
<name>A0A812ZZK3_9DINO</name>
<dbReference type="GO" id="GO:0022857">
    <property type="term" value="F:transmembrane transporter activity"/>
    <property type="evidence" value="ECO:0007669"/>
    <property type="project" value="InterPro"/>
</dbReference>
<feature type="domain" description="ATP-grasp" evidence="7">
    <location>
        <begin position="552"/>
        <end position="751"/>
    </location>
</feature>
<feature type="transmembrane region" description="Helical" evidence="5">
    <location>
        <begin position="80"/>
        <end position="101"/>
    </location>
</feature>
<evidence type="ECO:0000256" key="6">
    <source>
        <dbReference type="SAM" id="SignalP"/>
    </source>
</evidence>
<feature type="transmembrane region" description="Helical" evidence="5">
    <location>
        <begin position="297"/>
        <end position="316"/>
    </location>
</feature>
<dbReference type="GO" id="GO:0005524">
    <property type="term" value="F:ATP binding"/>
    <property type="evidence" value="ECO:0007669"/>
    <property type="project" value="UniProtKB-UniRule"/>
</dbReference>
<dbReference type="SUPFAM" id="SSF103473">
    <property type="entry name" value="MFS general substrate transporter"/>
    <property type="match status" value="1"/>
</dbReference>
<dbReference type="InterPro" id="IPR036259">
    <property type="entry name" value="MFS_trans_sf"/>
</dbReference>
<dbReference type="InterPro" id="IPR011761">
    <property type="entry name" value="ATP-grasp"/>
</dbReference>
<sequence>MGHQHNARVMYAFSFILQLVHSLAQSQYLDEYIFKVAERISSQPNFAVGALESIAGIAKLLVALPIGCLVDSRPDRRTRLAWVAVALGCPVVGLAVVAILAERLWMLAVMQVAFVIFVEFASCLAMAIFANSLSAASSNLRTAAFANVQIFQNLGTAVGSGAFSLFLLFQGPETQTDMWTGFQAKSALLTGFGLLFPVMLSLLAFRRAPQSKDSGHTEMKGERVMQRAWVPYLVLLALLFVALATGMIFKFFPLFFINIHNMSGVQIGIIQTLDPLLKACFTYAVGACAQHVGRAQTASFCIAGIIGCLLGMSYLCSGSGTHVWSLVALFMFRGSLGHASFPLIWSILMEHAPASQLGRWSSASAVLNVSWSGSAAISGALLDQHGYAFTFQVAAVLFGVALGVFSPLLFVQKSMESQSPAVEDEEEGEGFSARQVVVVVDPFSTGGNLAAELLSQGYAVVALWTKESNVRYHDYPECLDPKKLLSELDEQPTVEGTAQRLCETLVGRDCLAAVICGGDSGVNVTDALSEALNLRGNGTLSSGHRRDKWVQQEALKAAGVRFARTVCGTTWKQVSMFAETEQYPLVVKPIESAGADGFKLCHSLEEARAHFEFLNTSQRWCGGQGGGVVLQEFLQGPEYVVDQVSCDAVHKTTMVWMYDFQEVNGSRVCVAQRPVSSETMVARELIAYACSCLDALSIRNGASHTELIWTSLGPRLVEVNCRCQGGTGFWLPLCRKMTGYSQMDAVIDAYLNQEAFHALPNAPTFLMSGDIIHLISYEEHLITAMPGLEAVRSLSSFTDLVMNVKIGDMTPKTTDWYTFTGVVALCHADPAALAADISCIRSMELSRSFFGEDLCRSTYYRMLRDS</sequence>
<dbReference type="Pfam" id="PF02655">
    <property type="entry name" value="ATP-grasp_3"/>
    <property type="match status" value="1"/>
</dbReference>
<dbReference type="GO" id="GO:0046872">
    <property type="term" value="F:metal ion binding"/>
    <property type="evidence" value="ECO:0007669"/>
    <property type="project" value="InterPro"/>
</dbReference>
<dbReference type="GO" id="GO:0016874">
    <property type="term" value="F:ligase activity"/>
    <property type="evidence" value="ECO:0007669"/>
    <property type="project" value="UniProtKB-KW"/>
</dbReference>
<dbReference type="Proteomes" id="UP000601435">
    <property type="component" value="Unassembled WGS sequence"/>
</dbReference>
<evidence type="ECO:0000313" key="8">
    <source>
        <dbReference type="EMBL" id="CAE7846851.1"/>
    </source>
</evidence>
<accession>A0A812ZZK3</accession>